<dbReference type="AlphaFoldDB" id="A0A9P6PKW2"/>
<evidence type="ECO:0000313" key="2">
    <source>
        <dbReference type="Proteomes" id="UP000807716"/>
    </source>
</evidence>
<reference evidence="1" key="1">
    <citation type="journal article" date="2020" name="Fungal Divers.">
        <title>Resolving the Mortierellaceae phylogeny through synthesis of multi-gene phylogenetics and phylogenomics.</title>
        <authorList>
            <person name="Vandepol N."/>
            <person name="Liber J."/>
            <person name="Desiro A."/>
            <person name="Na H."/>
            <person name="Kennedy M."/>
            <person name="Barry K."/>
            <person name="Grigoriev I.V."/>
            <person name="Miller A.N."/>
            <person name="O'Donnell K."/>
            <person name="Stajich J.E."/>
            <person name="Bonito G."/>
        </authorList>
    </citation>
    <scope>NUCLEOTIDE SEQUENCE</scope>
    <source>
        <strain evidence="1">BC1065</strain>
    </source>
</reference>
<keyword evidence="2" id="KW-1185">Reference proteome</keyword>
<dbReference type="OrthoDB" id="2393824at2759"/>
<gene>
    <name evidence="1" type="ORF">DFQ27_000930</name>
</gene>
<evidence type="ECO:0000313" key="1">
    <source>
        <dbReference type="EMBL" id="KAG0248394.1"/>
    </source>
</evidence>
<proteinExistence type="predicted"/>
<dbReference type="Proteomes" id="UP000807716">
    <property type="component" value="Unassembled WGS sequence"/>
</dbReference>
<sequence length="188" mass="20503">SLMTFFIQDIRDAHLKDLINARPAHSGAPASQSSMTMRVPFCSTIGDGDKKKLGPAIPGLRVSIFLLFESSSWYATNQIALALAPLSGDFHVDIKRITEKFFAPGSDVAMVLDALVDHRKRYHADYVCDALEDVKGHLVGHGCLPKIKDDPGLIIHDEVQFLGDQFNGSKSESALVISSQPLISATLR</sequence>
<accession>A0A9P6PKW2</accession>
<protein>
    <submittedName>
        <fullName evidence="1">Uncharacterized protein</fullName>
    </submittedName>
</protein>
<comment type="caution">
    <text evidence="1">The sequence shown here is derived from an EMBL/GenBank/DDBJ whole genome shotgun (WGS) entry which is preliminary data.</text>
</comment>
<organism evidence="1 2">
    <name type="scientific">Actinomortierella ambigua</name>
    <dbReference type="NCBI Taxonomy" id="1343610"/>
    <lineage>
        <taxon>Eukaryota</taxon>
        <taxon>Fungi</taxon>
        <taxon>Fungi incertae sedis</taxon>
        <taxon>Mucoromycota</taxon>
        <taxon>Mortierellomycotina</taxon>
        <taxon>Mortierellomycetes</taxon>
        <taxon>Mortierellales</taxon>
        <taxon>Mortierellaceae</taxon>
        <taxon>Actinomortierella</taxon>
    </lineage>
</organism>
<dbReference type="EMBL" id="JAAAJB010001272">
    <property type="protein sequence ID" value="KAG0248394.1"/>
    <property type="molecule type" value="Genomic_DNA"/>
</dbReference>
<name>A0A9P6PKW2_9FUNG</name>
<feature type="non-terminal residue" evidence="1">
    <location>
        <position position="188"/>
    </location>
</feature>